<evidence type="ECO:0000259" key="6">
    <source>
        <dbReference type="Pfam" id="PF00327"/>
    </source>
</evidence>
<comment type="caution">
    <text evidence="7">The sequence shown here is derived from an EMBL/GenBank/DDBJ whole genome shotgun (WGS) entry which is preliminary data.</text>
</comment>
<gene>
    <name evidence="5" type="primary">rpmD</name>
    <name evidence="7" type="ORF">C7B43_05580</name>
</gene>
<keyword evidence="4 5" id="KW-0687">Ribonucleoprotein</keyword>
<keyword evidence="3 5" id="KW-0689">Ribosomal protein</keyword>
<dbReference type="NCBIfam" id="TIGR01308">
    <property type="entry name" value="rpmD_bact"/>
    <property type="match status" value="1"/>
</dbReference>
<feature type="domain" description="Large ribosomal subunit protein uL30-like ferredoxin-like fold" evidence="6">
    <location>
        <begin position="4"/>
        <end position="54"/>
    </location>
</feature>
<proteinExistence type="inferred from homology"/>
<reference evidence="7 8" key="1">
    <citation type="journal article" date="2014" name="BMC Genomics">
        <title>Comparison of environmental and isolate Sulfobacillus genomes reveals diverse carbon, sulfur, nitrogen, and hydrogen metabolisms.</title>
        <authorList>
            <person name="Justice N.B."/>
            <person name="Norman A."/>
            <person name="Brown C.T."/>
            <person name="Singh A."/>
            <person name="Thomas B.C."/>
            <person name="Banfield J.F."/>
        </authorList>
    </citation>
    <scope>NUCLEOTIDE SEQUENCE [LARGE SCALE GENOMIC DNA]</scope>
    <source>
        <strain evidence="7">AMDSBA1</strain>
    </source>
</reference>
<dbReference type="InterPro" id="IPR036919">
    <property type="entry name" value="Ribo_uL30_ferredoxin-like_sf"/>
</dbReference>
<sequence length="67" mass="7678">MAKLRITLVKSAIGYAQDQKDTASRLGLRKMWRTVEFEDNASIRGMIHKIRHLVRVEEIPAGKEDAQ</sequence>
<accession>A0A2T2X7T5</accession>
<dbReference type="Proteomes" id="UP000242699">
    <property type="component" value="Unassembled WGS sequence"/>
</dbReference>
<dbReference type="GO" id="GO:0003735">
    <property type="term" value="F:structural constituent of ribosome"/>
    <property type="evidence" value="ECO:0007669"/>
    <property type="project" value="InterPro"/>
</dbReference>
<dbReference type="FunFam" id="3.30.1390.20:FF:000001">
    <property type="entry name" value="50S ribosomal protein L30"/>
    <property type="match status" value="1"/>
</dbReference>
<dbReference type="Gene3D" id="3.30.1390.20">
    <property type="entry name" value="Ribosomal protein L30, ferredoxin-like fold domain"/>
    <property type="match status" value="1"/>
</dbReference>
<dbReference type="EMBL" id="PXYT01000009">
    <property type="protein sequence ID" value="PSR30549.1"/>
    <property type="molecule type" value="Genomic_DNA"/>
</dbReference>
<evidence type="ECO:0000256" key="3">
    <source>
        <dbReference type="ARBA" id="ARBA00022980"/>
    </source>
</evidence>
<organism evidence="7 8">
    <name type="scientific">Sulfobacillus benefaciens</name>
    <dbReference type="NCBI Taxonomy" id="453960"/>
    <lineage>
        <taxon>Bacteria</taxon>
        <taxon>Bacillati</taxon>
        <taxon>Bacillota</taxon>
        <taxon>Clostridia</taxon>
        <taxon>Eubacteriales</taxon>
        <taxon>Clostridiales Family XVII. Incertae Sedis</taxon>
        <taxon>Sulfobacillus</taxon>
    </lineage>
</organism>
<evidence type="ECO:0000313" key="7">
    <source>
        <dbReference type="EMBL" id="PSR30549.1"/>
    </source>
</evidence>
<dbReference type="SUPFAM" id="SSF55129">
    <property type="entry name" value="Ribosomal protein L30p/L7e"/>
    <property type="match status" value="1"/>
</dbReference>
<dbReference type="PIRSF" id="PIRSF002211">
    <property type="entry name" value="Ribosomal_L30_bac-type"/>
    <property type="match status" value="1"/>
</dbReference>
<dbReference type="AlphaFoldDB" id="A0A2T2X7T5"/>
<evidence type="ECO:0000256" key="1">
    <source>
        <dbReference type="ARBA" id="ARBA00007594"/>
    </source>
</evidence>
<dbReference type="PANTHER" id="PTHR15892:SF2">
    <property type="entry name" value="LARGE RIBOSOMAL SUBUNIT PROTEIN UL30M"/>
    <property type="match status" value="1"/>
</dbReference>
<evidence type="ECO:0000256" key="4">
    <source>
        <dbReference type="ARBA" id="ARBA00023274"/>
    </source>
</evidence>
<comment type="subunit">
    <text evidence="2 5">Part of the 50S ribosomal subunit.</text>
</comment>
<evidence type="ECO:0000313" key="8">
    <source>
        <dbReference type="Proteomes" id="UP000242699"/>
    </source>
</evidence>
<dbReference type="CDD" id="cd01658">
    <property type="entry name" value="Ribosomal_L30"/>
    <property type="match status" value="1"/>
</dbReference>
<name>A0A2T2X7T5_9FIRM</name>
<dbReference type="Pfam" id="PF00327">
    <property type="entry name" value="Ribosomal_L30"/>
    <property type="match status" value="1"/>
</dbReference>
<dbReference type="PANTHER" id="PTHR15892">
    <property type="entry name" value="MITOCHONDRIAL RIBOSOMAL PROTEIN L30"/>
    <property type="match status" value="1"/>
</dbReference>
<dbReference type="InterPro" id="IPR005996">
    <property type="entry name" value="Ribosomal_uL30_bac-type"/>
</dbReference>
<dbReference type="HAMAP" id="MF_01371_B">
    <property type="entry name" value="Ribosomal_uL30_B"/>
    <property type="match status" value="1"/>
</dbReference>
<evidence type="ECO:0000256" key="2">
    <source>
        <dbReference type="ARBA" id="ARBA00011838"/>
    </source>
</evidence>
<comment type="similarity">
    <text evidence="1 5">Belongs to the universal ribosomal protein uL30 family.</text>
</comment>
<protein>
    <recommendedName>
        <fullName evidence="5">Large ribosomal subunit protein uL30</fullName>
    </recommendedName>
</protein>
<evidence type="ECO:0000256" key="5">
    <source>
        <dbReference type="HAMAP-Rule" id="MF_01371"/>
    </source>
</evidence>
<dbReference type="GO" id="GO:0022625">
    <property type="term" value="C:cytosolic large ribosomal subunit"/>
    <property type="evidence" value="ECO:0007669"/>
    <property type="project" value="TreeGrafter"/>
</dbReference>
<dbReference type="GO" id="GO:0006412">
    <property type="term" value="P:translation"/>
    <property type="evidence" value="ECO:0007669"/>
    <property type="project" value="UniProtKB-UniRule"/>
</dbReference>
<dbReference type="InterPro" id="IPR016082">
    <property type="entry name" value="Ribosomal_uL30_ferredoxin-like"/>
</dbReference>